<name>A0ABS9XDT8_9ACTN</name>
<evidence type="ECO:0000313" key="1">
    <source>
        <dbReference type="EMBL" id="MCI3240255.1"/>
    </source>
</evidence>
<evidence type="ECO:0000313" key="2">
    <source>
        <dbReference type="Proteomes" id="UP001165270"/>
    </source>
</evidence>
<sequence length="187" mass="21177">MTDNKPRRNQNPEPVRPWFARLLRRRPTPVAKPTGIPATLSEALAAGIRQGTAAAREEAERWKEHADSFAKERDGAYRERAQLLSWLAALHPSSTVITQSPDVDEDGWQLLYLVAGGWQMSWHIHPRDADLFRHVTVVDVTDPRAQWDGHGTEQKYERMRNHVRLLALEGLTADTSSTDAMREAHSA</sequence>
<reference evidence="1" key="1">
    <citation type="submission" date="2022-03" db="EMBL/GenBank/DDBJ databases">
        <title>Streptomyces 7R015 and 7R016 isolated from Barleria lupulina in Thailand.</title>
        <authorList>
            <person name="Kanchanasin P."/>
            <person name="Phongsopitanun W."/>
            <person name="Tanasupawat S."/>
        </authorList>
    </citation>
    <scope>NUCLEOTIDE SEQUENCE</scope>
    <source>
        <strain evidence="1">7R016</strain>
    </source>
</reference>
<proteinExistence type="predicted"/>
<dbReference type="EMBL" id="JALDAX010000003">
    <property type="protein sequence ID" value="MCI3240255.1"/>
    <property type="molecule type" value="Genomic_DNA"/>
</dbReference>
<comment type="caution">
    <text evidence="1">The sequence shown here is derived from an EMBL/GenBank/DDBJ whole genome shotgun (WGS) entry which is preliminary data.</text>
</comment>
<protein>
    <submittedName>
        <fullName evidence="1">Uncharacterized protein</fullName>
    </submittedName>
</protein>
<accession>A0ABS9XDT8</accession>
<organism evidence="1 2">
    <name type="scientific">Streptomyces spinosisporus</name>
    <dbReference type="NCBI Taxonomy" id="2927582"/>
    <lineage>
        <taxon>Bacteria</taxon>
        <taxon>Bacillati</taxon>
        <taxon>Actinomycetota</taxon>
        <taxon>Actinomycetes</taxon>
        <taxon>Kitasatosporales</taxon>
        <taxon>Streptomycetaceae</taxon>
        <taxon>Streptomyces</taxon>
    </lineage>
</organism>
<dbReference type="RefSeq" id="WP_242709324.1">
    <property type="nucleotide sequence ID" value="NZ_JALDAX010000003.1"/>
</dbReference>
<dbReference type="Proteomes" id="UP001165270">
    <property type="component" value="Unassembled WGS sequence"/>
</dbReference>
<keyword evidence="2" id="KW-1185">Reference proteome</keyword>
<gene>
    <name evidence="1" type="ORF">MQN93_11025</name>
</gene>